<dbReference type="InterPro" id="IPR041498">
    <property type="entry name" value="Big_6"/>
</dbReference>
<dbReference type="HOGENOM" id="CLU_256889_0_0_9"/>
<organism evidence="3 4">
    <name type="scientific">Heyndrickxia coagulans 36D1</name>
    <dbReference type="NCBI Taxonomy" id="345219"/>
    <lineage>
        <taxon>Bacteria</taxon>
        <taxon>Bacillati</taxon>
        <taxon>Bacillota</taxon>
        <taxon>Bacilli</taxon>
        <taxon>Bacillales</taxon>
        <taxon>Bacillaceae</taxon>
        <taxon>Heyndrickxia</taxon>
    </lineage>
</organism>
<protein>
    <submittedName>
        <fullName evidence="3">Peptidase M30, hyicolysin</fullName>
    </submittedName>
</protein>
<feature type="domain" description="Bacterial Ig" evidence="2">
    <location>
        <begin position="1115"/>
        <end position="1196"/>
    </location>
</feature>
<feature type="domain" description="Bacterial Ig" evidence="2">
    <location>
        <begin position="1031"/>
        <end position="1112"/>
    </location>
</feature>
<evidence type="ECO:0000313" key="4">
    <source>
        <dbReference type="Proteomes" id="UP000009283"/>
    </source>
</evidence>
<reference evidence="3 4" key="1">
    <citation type="journal article" date="2011" name="Stand. Genomic Sci.">
        <title>Complete Genome Sequence of a thermotolerant sporogenic lactic acid bacterium, Bacillus coagulans strain 36D1.</title>
        <authorList>
            <person name="Rhee M.S."/>
            <person name="Moritz B.E."/>
            <person name="Xie G."/>
            <person name="Glavina Del Rio T."/>
            <person name="Dalin E."/>
            <person name="Tice H."/>
            <person name="Bruce D."/>
            <person name="Goodwin L."/>
            <person name="Chertkov O."/>
            <person name="Brettin T."/>
            <person name="Han C."/>
            <person name="Detter C."/>
            <person name="Pitluck S."/>
            <person name="Land M.L."/>
            <person name="Patel M."/>
            <person name="Ou M."/>
            <person name="Harbrucker R."/>
            <person name="Ingram L.O."/>
            <person name="Shanmugam K.T."/>
        </authorList>
    </citation>
    <scope>NUCLEOTIDE SEQUENCE [LARGE SCALE GENOMIC DNA]</scope>
    <source>
        <strain evidence="3 4">36D1</strain>
    </source>
</reference>
<feature type="domain" description="Bacterial Ig" evidence="2">
    <location>
        <begin position="863"/>
        <end position="944"/>
    </location>
</feature>
<feature type="domain" description="Bacterial Ig" evidence="2">
    <location>
        <begin position="947"/>
        <end position="1028"/>
    </location>
</feature>
<feature type="signal peptide" evidence="1">
    <location>
        <begin position="1"/>
        <end position="26"/>
    </location>
</feature>
<keyword evidence="1" id="KW-0732">Signal</keyword>
<dbReference type="AlphaFoldDB" id="G2TQZ8"/>
<dbReference type="Proteomes" id="UP000009283">
    <property type="component" value="Chromosome"/>
</dbReference>
<name>G2TQZ8_HEYCO</name>
<dbReference type="OrthoDB" id="1495777at2"/>
<gene>
    <name evidence="3" type="ORF">Bcoa_0856</name>
</gene>
<feature type="domain" description="Bacterial Ig" evidence="2">
    <location>
        <begin position="696"/>
        <end position="776"/>
    </location>
</feature>
<dbReference type="eggNOG" id="COG4412">
    <property type="taxonomic scope" value="Bacteria"/>
</dbReference>
<dbReference type="Pfam" id="PF17936">
    <property type="entry name" value="Big_6"/>
    <property type="match status" value="10"/>
</dbReference>
<feature type="domain" description="Bacterial Ig" evidence="2">
    <location>
        <begin position="530"/>
        <end position="610"/>
    </location>
</feature>
<dbReference type="KEGG" id="bag:Bcoa_0856"/>
<evidence type="ECO:0000259" key="2">
    <source>
        <dbReference type="Pfam" id="PF17936"/>
    </source>
</evidence>
<evidence type="ECO:0000256" key="1">
    <source>
        <dbReference type="SAM" id="SignalP"/>
    </source>
</evidence>
<feature type="chain" id="PRO_5003438295" evidence="1">
    <location>
        <begin position="27"/>
        <end position="1278"/>
    </location>
</feature>
<dbReference type="eggNOG" id="COG2911">
    <property type="taxonomic scope" value="Bacteria"/>
</dbReference>
<dbReference type="EMBL" id="CP003056">
    <property type="protein sequence ID" value="AEP00074.1"/>
    <property type="molecule type" value="Genomic_DNA"/>
</dbReference>
<evidence type="ECO:0000313" key="3">
    <source>
        <dbReference type="EMBL" id="AEP00074.1"/>
    </source>
</evidence>
<feature type="domain" description="Bacterial Ig" evidence="2">
    <location>
        <begin position="1199"/>
        <end position="1275"/>
    </location>
</feature>
<feature type="domain" description="Bacterial Ig" evidence="2">
    <location>
        <begin position="613"/>
        <end position="693"/>
    </location>
</feature>
<accession>G2TQZ8</accession>
<dbReference type="RefSeq" id="WP_014096216.1">
    <property type="nucleotide sequence ID" value="NC_016023.1"/>
</dbReference>
<dbReference type="Gene3D" id="2.60.40.10">
    <property type="entry name" value="Immunoglobulins"/>
    <property type="match status" value="10"/>
</dbReference>
<dbReference type="InterPro" id="IPR013783">
    <property type="entry name" value="Ig-like_fold"/>
</dbReference>
<sequence length="1278" mass="134261">MKKVRFVLYVLLAFSLIVGLPIGAQASSGDTNYYELISNEFPDGSNSEYTGSFRINNDAYAESKKLSPSAYRMDYVAPFDTEKNQNKALKKETKSIKKDYVKGDSKSFYVQNIETSDFSSISATLLYSGDHANVWVNNNDITEDEAALLGKEFDNKIYQSDVDNFGTPSDVDQNGKVNILCYDIQDGFSGSGGYVAGYFSPRDLYYYSYSNQSEIFYIDTYPLMGMSATKDVSQAYSTLAHEFQHMINFNQKVFVQGLTDTETWMDEGLSMAAEQIYTGAPLNDRIDYYNEDADITKGHSLLYWDYEGDTLANYSLSYLFMEYLKAQCGQGNTIYKELINDPHTDYQAVQNIIHKYIDPNLSFGQFMTDFRAALVLKENTGLYGFKGDTAFDGLKVKTYSGSSINIKGGGAIVKALSSKDDFQVPSDKGTDITYTLLEKGDAGAVTSLSKPSVQTVGDNDTVVTGTADPNVTVKVAVSGKEIGSNSTDSNGSFSVSIPKQKAGTELHVHTEDGKGNQSEETVVTVQDKTAPAAPKVNEVSDASTAVKGTTEAGAKVTVKSGSNILGTATADSTGAFKATIAKQKVGTKLVVYAEDAAGNKSAETTVTVIDKTAPAAPKVGEVSDTSTTVTGTTEAGAKVTVKSGLNILGTATADSTGAFKVTIAKQKAGTKLVVYAEDAAGNKSAETTVTVIDKTAPAAPKVNEVSDTSTTVTGTTEAGAKVTVKSGSNVLGTAKADNTGAFKVSIAKQKAGTKLVVYAEDAAGHKSGETTVTVIDKTAPAAPTVQPFGDNQTVITGKAEAGSTVTIKSGKTILGTATASSKGSFSVRIKSKQKAGTVLTAYATDKAGNTSAGKSFKVEDKTAPSAPSVNRFGDNQTMITGKAEAGAKVTIKRGKTVLGTGTASSKGSFSVRIKSKQKAGTVLTAYATDKAGNTGAGKSFKVEDKTAPSAPSVNRFGDNQTTITGKAEAGAKVTIKRGKTVLGTGTANSKGTFSIRIKSKQKAGTTLTAYATDKAGNTGAGKSFKVVDKTAPSAPSVNRFGDNQTTITGKAEAGAKVTIKRGKTVLGTGTASSKGSFSVRIKSKQKAGTVLTAYATDKAGNTGAGKSFKVEDKTAPSAPSINRFGDNQTTITGKAEAGAKVTIKRGKTVLGTGTANSKGTFSIRIKSKQKAGTTLTAYATDKSRNTSAGKSFKVADKTAPGVPTAGKVTYKSTKVSGKAEKYATVYVYNGSHYVGKATANSRGTYSVHMKKQKRGSTLKIYAKDKAGNKSKYRYVKVK</sequence>
<feature type="domain" description="Bacterial Ig" evidence="2">
    <location>
        <begin position="450"/>
        <end position="527"/>
    </location>
</feature>
<proteinExistence type="predicted"/>
<feature type="domain" description="Bacterial Ig" evidence="2">
    <location>
        <begin position="779"/>
        <end position="860"/>
    </location>
</feature>